<organism evidence="2 3">
    <name type="scientific">Virgibacillus kapii</name>
    <dbReference type="NCBI Taxonomy" id="1638645"/>
    <lineage>
        <taxon>Bacteria</taxon>
        <taxon>Bacillati</taxon>
        <taxon>Bacillota</taxon>
        <taxon>Bacilli</taxon>
        <taxon>Bacillales</taxon>
        <taxon>Bacillaceae</taxon>
        <taxon>Virgibacillus</taxon>
    </lineage>
</organism>
<dbReference type="InterPro" id="IPR000361">
    <property type="entry name" value="ATAP_core_dom"/>
</dbReference>
<comment type="caution">
    <text evidence="2">The sequence shown here is derived from an EMBL/GenBank/DDBJ whole genome shotgun (WGS) entry which is preliminary data.</text>
</comment>
<reference evidence="3" key="1">
    <citation type="journal article" date="2019" name="Int. J. Syst. Evol. Microbiol.">
        <title>The Global Catalogue of Microorganisms (GCM) 10K type strain sequencing project: providing services to taxonomists for standard genome sequencing and annotation.</title>
        <authorList>
            <consortium name="The Broad Institute Genomics Platform"/>
            <consortium name="The Broad Institute Genome Sequencing Center for Infectious Disease"/>
            <person name="Wu L."/>
            <person name="Ma J."/>
        </authorList>
    </citation>
    <scope>NUCLEOTIDE SEQUENCE [LARGE SCALE GENOMIC DNA]</scope>
    <source>
        <strain evidence="3">JCM 30071</strain>
    </source>
</reference>
<proteinExistence type="predicted"/>
<evidence type="ECO:0000313" key="2">
    <source>
        <dbReference type="EMBL" id="GGJ47106.1"/>
    </source>
</evidence>
<dbReference type="EMBL" id="BMPN01000001">
    <property type="protein sequence ID" value="GGJ47106.1"/>
    <property type="molecule type" value="Genomic_DNA"/>
</dbReference>
<dbReference type="RefSeq" id="WP_021291194.1">
    <property type="nucleotide sequence ID" value="NZ_BMPN01000001.1"/>
</dbReference>
<feature type="domain" description="Core" evidence="1">
    <location>
        <begin position="1"/>
        <end position="101"/>
    </location>
</feature>
<evidence type="ECO:0000313" key="3">
    <source>
        <dbReference type="Proteomes" id="UP000634435"/>
    </source>
</evidence>
<dbReference type="Proteomes" id="UP000634435">
    <property type="component" value="Unassembled WGS sequence"/>
</dbReference>
<name>A0ABQ2D6F3_9BACI</name>
<keyword evidence="3" id="KW-1185">Reference proteome</keyword>
<protein>
    <recommendedName>
        <fullName evidence="1">Core domain-containing protein</fullName>
    </recommendedName>
</protein>
<dbReference type="SUPFAM" id="SSF89360">
    <property type="entry name" value="HesB-like domain"/>
    <property type="match status" value="1"/>
</dbReference>
<dbReference type="Gene3D" id="2.60.300.12">
    <property type="entry name" value="HesB-like domain"/>
    <property type="match status" value="1"/>
</dbReference>
<evidence type="ECO:0000259" key="1">
    <source>
        <dbReference type="Pfam" id="PF01521"/>
    </source>
</evidence>
<accession>A0ABQ2D6F3</accession>
<dbReference type="InterPro" id="IPR035903">
    <property type="entry name" value="HesB-like_dom_sf"/>
</dbReference>
<dbReference type="Pfam" id="PF01521">
    <property type="entry name" value="Fe-S_biosyn"/>
    <property type="match status" value="1"/>
</dbReference>
<sequence length="109" mass="12530">MKLTISKEAYDLLEPLLSSEAPYLLLWYDTEGCGCGVNGVPIIRLTDQIKSTYQTVNNHYFQIYIEKQQTTFFAEQMSLQVVNNNMLRLSSPEGILNPFIGMQQIQYTK</sequence>
<gene>
    <name evidence="2" type="ORF">GCM10007111_06400</name>
</gene>